<sequence>MEQLQSAKSALQRALAEIETAIAALSTGENGASQECNEPLANSESSDELSDGQSRPWPSKASVHIDQEEAPVAGELDPRFQQGIWWAAAAGQYGNGEEFPISILRHRNASRCPSGVA</sequence>
<gene>
    <name evidence="2" type="ORF">FDENT_917</name>
</gene>
<proteinExistence type="predicted"/>
<organism evidence="2 3">
    <name type="scientific">Fusarium denticulatum</name>
    <dbReference type="NCBI Taxonomy" id="48507"/>
    <lineage>
        <taxon>Eukaryota</taxon>
        <taxon>Fungi</taxon>
        <taxon>Dikarya</taxon>
        <taxon>Ascomycota</taxon>
        <taxon>Pezizomycotina</taxon>
        <taxon>Sordariomycetes</taxon>
        <taxon>Hypocreomycetidae</taxon>
        <taxon>Hypocreales</taxon>
        <taxon>Nectriaceae</taxon>
        <taxon>Fusarium</taxon>
        <taxon>Fusarium fujikuroi species complex</taxon>
    </lineage>
</organism>
<dbReference type="Proteomes" id="UP000562682">
    <property type="component" value="Unassembled WGS sequence"/>
</dbReference>
<accession>A0A8H5XJP1</accession>
<evidence type="ECO:0000313" key="2">
    <source>
        <dbReference type="EMBL" id="KAF5694789.1"/>
    </source>
</evidence>
<comment type="caution">
    <text evidence="2">The sequence shown here is derived from an EMBL/GenBank/DDBJ whole genome shotgun (WGS) entry which is preliminary data.</text>
</comment>
<evidence type="ECO:0000313" key="3">
    <source>
        <dbReference type="Proteomes" id="UP000562682"/>
    </source>
</evidence>
<feature type="compositionally biased region" description="Polar residues" evidence="1">
    <location>
        <begin position="28"/>
        <end position="44"/>
    </location>
</feature>
<evidence type="ECO:0000256" key="1">
    <source>
        <dbReference type="SAM" id="MobiDB-lite"/>
    </source>
</evidence>
<protein>
    <submittedName>
        <fullName evidence="2">Integral membrane protein PTH11</fullName>
    </submittedName>
</protein>
<name>A0A8H5XJP1_9HYPO</name>
<keyword evidence="3" id="KW-1185">Reference proteome</keyword>
<feature type="region of interest" description="Disordered" evidence="1">
    <location>
        <begin position="27"/>
        <end position="76"/>
    </location>
</feature>
<dbReference type="EMBL" id="JAAOAK010000018">
    <property type="protein sequence ID" value="KAF5694789.1"/>
    <property type="molecule type" value="Genomic_DNA"/>
</dbReference>
<dbReference type="AlphaFoldDB" id="A0A8H5XJP1"/>
<reference evidence="2 3" key="1">
    <citation type="submission" date="2020-05" db="EMBL/GenBank/DDBJ databases">
        <title>Identification and distribution of gene clusters putatively required for synthesis of sphingolipid metabolism inhibitors in phylogenetically diverse species of the filamentous fungus Fusarium.</title>
        <authorList>
            <person name="Kim H.-S."/>
            <person name="Busman M."/>
            <person name="Brown D.W."/>
            <person name="Divon H."/>
            <person name="Uhlig S."/>
            <person name="Proctor R.H."/>
        </authorList>
    </citation>
    <scope>NUCLEOTIDE SEQUENCE [LARGE SCALE GENOMIC DNA]</scope>
    <source>
        <strain evidence="2 3">NRRL 25311</strain>
    </source>
</reference>